<evidence type="ECO:0000256" key="1">
    <source>
        <dbReference type="ARBA" id="ARBA00004651"/>
    </source>
</evidence>
<keyword evidence="4 7" id="KW-0812">Transmembrane</keyword>
<organism evidence="9 10">
    <name type="scientific">Dyella thiooxydans</name>
    <dbReference type="NCBI Taxonomy" id="445710"/>
    <lineage>
        <taxon>Bacteria</taxon>
        <taxon>Pseudomonadati</taxon>
        <taxon>Pseudomonadota</taxon>
        <taxon>Gammaproteobacteria</taxon>
        <taxon>Lysobacterales</taxon>
        <taxon>Rhodanobacteraceae</taxon>
        <taxon>Dyella</taxon>
    </lineage>
</organism>
<dbReference type="RefSeq" id="WP_063672809.1">
    <property type="nucleotide sequence ID" value="NZ_CP014841.1"/>
</dbReference>
<feature type="transmembrane region" description="Helical" evidence="7">
    <location>
        <begin position="365"/>
        <end position="384"/>
    </location>
</feature>
<feature type="transmembrane region" description="Helical" evidence="7">
    <location>
        <begin position="46"/>
        <end position="66"/>
    </location>
</feature>
<dbReference type="CDD" id="cd17472">
    <property type="entry name" value="MFS_YajR_like"/>
    <property type="match status" value="1"/>
</dbReference>
<dbReference type="InterPro" id="IPR050171">
    <property type="entry name" value="MFS_Transporters"/>
</dbReference>
<keyword evidence="10" id="KW-1185">Reference proteome</keyword>
<dbReference type="OrthoDB" id="9764259at2"/>
<feature type="transmembrane region" description="Helical" evidence="7">
    <location>
        <begin position="165"/>
        <end position="184"/>
    </location>
</feature>
<dbReference type="Pfam" id="PF07690">
    <property type="entry name" value="MFS_1"/>
    <property type="match status" value="1"/>
</dbReference>
<feature type="transmembrane region" description="Helical" evidence="7">
    <location>
        <begin position="300"/>
        <end position="316"/>
    </location>
</feature>
<keyword evidence="3" id="KW-1003">Cell membrane</keyword>
<comment type="subcellular location">
    <subcellularLocation>
        <location evidence="1">Cell membrane</location>
        <topology evidence="1">Multi-pass membrane protein</topology>
    </subcellularLocation>
</comment>
<feature type="transmembrane region" description="Helical" evidence="7">
    <location>
        <begin position="247"/>
        <end position="265"/>
    </location>
</feature>
<evidence type="ECO:0000256" key="5">
    <source>
        <dbReference type="ARBA" id="ARBA00022989"/>
    </source>
</evidence>
<dbReference type="Gene3D" id="1.20.1250.20">
    <property type="entry name" value="MFS general substrate transporter like domains"/>
    <property type="match status" value="1"/>
</dbReference>
<evidence type="ECO:0000259" key="8">
    <source>
        <dbReference type="PROSITE" id="PS50850"/>
    </source>
</evidence>
<evidence type="ECO:0000256" key="4">
    <source>
        <dbReference type="ARBA" id="ARBA00022692"/>
    </source>
</evidence>
<dbReference type="PROSITE" id="PS00216">
    <property type="entry name" value="SUGAR_TRANSPORT_1"/>
    <property type="match status" value="1"/>
</dbReference>
<dbReference type="GO" id="GO:0022857">
    <property type="term" value="F:transmembrane transporter activity"/>
    <property type="evidence" value="ECO:0007669"/>
    <property type="project" value="InterPro"/>
</dbReference>
<proteinExistence type="predicted"/>
<evidence type="ECO:0000256" key="3">
    <source>
        <dbReference type="ARBA" id="ARBA00022475"/>
    </source>
</evidence>
<dbReference type="SUPFAM" id="SSF103473">
    <property type="entry name" value="MFS general substrate transporter"/>
    <property type="match status" value="1"/>
</dbReference>
<evidence type="ECO:0000256" key="7">
    <source>
        <dbReference type="SAM" id="Phobius"/>
    </source>
</evidence>
<feature type="transmembrane region" description="Helical" evidence="7">
    <location>
        <begin position="337"/>
        <end position="359"/>
    </location>
</feature>
<dbReference type="KEGG" id="dtx:ATSB10_22680"/>
<dbReference type="GO" id="GO:0005886">
    <property type="term" value="C:plasma membrane"/>
    <property type="evidence" value="ECO:0007669"/>
    <property type="project" value="UniProtKB-SubCell"/>
</dbReference>
<gene>
    <name evidence="9" type="ORF">ATSB10_22680</name>
</gene>
<dbReference type="EMBL" id="CP014841">
    <property type="protein sequence ID" value="AND69722.1"/>
    <property type="molecule type" value="Genomic_DNA"/>
</dbReference>
<accession>A0A160N308</accession>
<reference evidence="9 10" key="1">
    <citation type="submission" date="2016-02" db="EMBL/GenBank/DDBJ databases">
        <title>Complete genome sequencing and analysis of ATSB10, Dyella thiooxydans isolated from rhizosphere soil of sunflower (Helianthus annuus L.).</title>
        <authorList>
            <person name="Lee Y."/>
            <person name="Hwangbo K."/>
            <person name="Chung H."/>
            <person name="Yoo J."/>
            <person name="Kim K.Y."/>
            <person name="Sa T.M."/>
            <person name="Um Y."/>
            <person name="Madhaiyan M."/>
        </authorList>
    </citation>
    <scope>NUCLEOTIDE SEQUENCE [LARGE SCALE GENOMIC DNA]</scope>
    <source>
        <strain evidence="9 10">ATSB10</strain>
    </source>
</reference>
<feature type="transmembrane region" description="Helical" evidence="7">
    <location>
        <begin position="78"/>
        <end position="96"/>
    </location>
</feature>
<feature type="transmembrane region" description="Helical" evidence="7">
    <location>
        <begin position="134"/>
        <end position="153"/>
    </location>
</feature>
<feature type="transmembrane region" description="Helical" evidence="7">
    <location>
        <begin position="212"/>
        <end position="235"/>
    </location>
</feature>
<dbReference type="InterPro" id="IPR036259">
    <property type="entry name" value="MFS_trans_sf"/>
</dbReference>
<dbReference type="STRING" id="445710.ATSB10_22680"/>
<evidence type="ECO:0000313" key="10">
    <source>
        <dbReference type="Proteomes" id="UP000077255"/>
    </source>
</evidence>
<protein>
    <submittedName>
        <fullName evidence="9">MFS transporter</fullName>
    </submittedName>
</protein>
<keyword evidence="2" id="KW-0813">Transport</keyword>
<dbReference type="InterPro" id="IPR020846">
    <property type="entry name" value="MFS_dom"/>
</dbReference>
<sequence length="408" mass="42294">MSALSRLERRSALTLACVISLRLFGLFLIMPVFSVYAQTMPDASDWLIGMALGVYGLGQMLLQIPLGMLSDRIGRKPAITLGLLVFIAGGLVAAASHTLVGIVIGRALQGMGAVAGAGTALAADLTREENRSKVMGIIGVSIGMAFLLALILGPPLEAIDGLPGLFAATSLLALFALILLWLIVPTPERSKAPAASSFGGVASMLGDGRLMVLNGSVFFLHMLLTASFVGLPLLLVNQLHLPVQKHWELYLPVMVIAALVMGGMMHRMKEVAQSLRIVQACIVVIGVSLVLFALGGDHLILLGIAATLFFSGFNLLEASLPSLVSRLAPAELRGAAMGAYSTSQFVGAFVGGALGGFALGRLGPAGVFACAAAMTLLWLPLVVVGARRIAARAVAAEADCKTGLSTQS</sequence>
<feature type="transmembrane region" description="Helical" evidence="7">
    <location>
        <begin position="12"/>
        <end position="34"/>
    </location>
</feature>
<dbReference type="AlphaFoldDB" id="A0A160N308"/>
<dbReference type="PANTHER" id="PTHR23517:SF2">
    <property type="entry name" value="MULTIDRUG RESISTANCE PROTEIN MDTH"/>
    <property type="match status" value="1"/>
</dbReference>
<dbReference type="InterPro" id="IPR005829">
    <property type="entry name" value="Sugar_transporter_CS"/>
</dbReference>
<dbReference type="Proteomes" id="UP000077255">
    <property type="component" value="Chromosome"/>
</dbReference>
<evidence type="ECO:0000256" key="2">
    <source>
        <dbReference type="ARBA" id="ARBA00022448"/>
    </source>
</evidence>
<keyword evidence="5 7" id="KW-1133">Transmembrane helix</keyword>
<feature type="transmembrane region" description="Helical" evidence="7">
    <location>
        <begin position="277"/>
        <end position="294"/>
    </location>
</feature>
<dbReference type="InterPro" id="IPR011701">
    <property type="entry name" value="MFS"/>
</dbReference>
<dbReference type="PATRIC" id="fig|445710.3.peg.2263"/>
<evidence type="ECO:0000256" key="6">
    <source>
        <dbReference type="ARBA" id="ARBA00023136"/>
    </source>
</evidence>
<feature type="domain" description="Major facilitator superfamily (MFS) profile" evidence="8">
    <location>
        <begin position="11"/>
        <end position="390"/>
    </location>
</feature>
<name>A0A160N308_9GAMM</name>
<dbReference type="PANTHER" id="PTHR23517">
    <property type="entry name" value="RESISTANCE PROTEIN MDTM, PUTATIVE-RELATED-RELATED"/>
    <property type="match status" value="1"/>
</dbReference>
<dbReference type="PROSITE" id="PS50850">
    <property type="entry name" value="MFS"/>
    <property type="match status" value="1"/>
</dbReference>
<feature type="transmembrane region" description="Helical" evidence="7">
    <location>
        <begin position="102"/>
        <end position="122"/>
    </location>
</feature>
<evidence type="ECO:0000313" key="9">
    <source>
        <dbReference type="EMBL" id="AND69722.1"/>
    </source>
</evidence>
<keyword evidence="6 7" id="KW-0472">Membrane</keyword>